<evidence type="ECO:0000256" key="10">
    <source>
        <dbReference type="PIRNR" id="PIRNR000804"/>
    </source>
</evidence>
<feature type="domain" description="DNA polymerase III beta sliding clamp N-terminal" evidence="11">
    <location>
        <begin position="1"/>
        <end position="118"/>
    </location>
</feature>
<dbReference type="GO" id="GO:0003887">
    <property type="term" value="F:DNA-directed DNA polymerase activity"/>
    <property type="evidence" value="ECO:0007669"/>
    <property type="project" value="UniProtKB-UniRule"/>
</dbReference>
<dbReference type="STRING" id="1190417.SAMN05660690_4064"/>
<dbReference type="PANTHER" id="PTHR30478:SF0">
    <property type="entry name" value="BETA SLIDING CLAMP"/>
    <property type="match status" value="1"/>
</dbReference>
<dbReference type="Gene3D" id="3.10.150.10">
    <property type="entry name" value="DNA Polymerase III, subunit A, domain 2"/>
    <property type="match status" value="3"/>
</dbReference>
<feature type="domain" description="DNA polymerase III beta sliding clamp central" evidence="12">
    <location>
        <begin position="127"/>
        <end position="244"/>
    </location>
</feature>
<organism evidence="14 15">
    <name type="scientific">Geodermatophilus telluris</name>
    <dbReference type="NCBI Taxonomy" id="1190417"/>
    <lineage>
        <taxon>Bacteria</taxon>
        <taxon>Bacillati</taxon>
        <taxon>Actinomycetota</taxon>
        <taxon>Actinomycetes</taxon>
        <taxon>Geodermatophilales</taxon>
        <taxon>Geodermatophilaceae</taxon>
        <taxon>Geodermatophilus</taxon>
    </lineage>
</organism>
<evidence type="ECO:0000313" key="15">
    <source>
        <dbReference type="Proteomes" id="UP000199416"/>
    </source>
</evidence>
<dbReference type="InterPro" id="IPR046938">
    <property type="entry name" value="DNA_clamp_sf"/>
</dbReference>
<comment type="similarity">
    <text evidence="2 10">Belongs to the beta sliding clamp family.</text>
</comment>
<evidence type="ECO:0000259" key="11">
    <source>
        <dbReference type="Pfam" id="PF00712"/>
    </source>
</evidence>
<dbReference type="PANTHER" id="PTHR30478">
    <property type="entry name" value="DNA POLYMERASE III SUBUNIT BETA"/>
    <property type="match status" value="1"/>
</dbReference>
<evidence type="ECO:0000256" key="8">
    <source>
        <dbReference type="ARBA" id="ARBA00022932"/>
    </source>
</evidence>
<dbReference type="GO" id="GO:0005737">
    <property type="term" value="C:cytoplasm"/>
    <property type="evidence" value="ECO:0007669"/>
    <property type="project" value="UniProtKB-SubCell"/>
</dbReference>
<keyword evidence="5 10" id="KW-0808">Transferase</keyword>
<keyword evidence="6 10" id="KW-0548">Nucleotidyltransferase</keyword>
<comment type="function">
    <text evidence="10">Confers DNA tethering and processivity to DNA polymerases and other proteins. Acts as a clamp, forming a ring around DNA (a reaction catalyzed by the clamp-loading complex) which diffuses in an ATP-independent manner freely and bidirectionally along dsDNA. Initially characterized for its ability to contact the catalytic subunit of DNA polymerase III (Pol III), a complex, multichain enzyme responsible for most of the replicative synthesis in bacteria; Pol III exhibits 3'-5' exonuclease proofreading activity. The beta chain is required for initiation of replication as well as for processivity of DNA replication.</text>
</comment>
<evidence type="ECO:0000256" key="6">
    <source>
        <dbReference type="ARBA" id="ARBA00022695"/>
    </source>
</evidence>
<dbReference type="FunFam" id="3.10.150.10:FF:000005">
    <property type="entry name" value="Beta sliding clamp"/>
    <property type="match status" value="1"/>
</dbReference>
<dbReference type="GO" id="GO:0042802">
    <property type="term" value="F:identical protein binding"/>
    <property type="evidence" value="ECO:0007669"/>
    <property type="project" value="UniProtKB-ARBA"/>
</dbReference>
<evidence type="ECO:0000256" key="5">
    <source>
        <dbReference type="ARBA" id="ARBA00022679"/>
    </source>
</evidence>
<dbReference type="NCBIfam" id="TIGR00663">
    <property type="entry name" value="dnan"/>
    <property type="match status" value="1"/>
</dbReference>
<evidence type="ECO:0000256" key="9">
    <source>
        <dbReference type="ARBA" id="ARBA00023125"/>
    </source>
</evidence>
<protein>
    <recommendedName>
        <fullName evidence="3 10">Beta sliding clamp</fullName>
    </recommendedName>
</protein>
<dbReference type="GO" id="GO:0006271">
    <property type="term" value="P:DNA strand elongation involved in DNA replication"/>
    <property type="evidence" value="ECO:0007669"/>
    <property type="project" value="TreeGrafter"/>
</dbReference>
<name>A0A1G6U758_9ACTN</name>
<keyword evidence="4 10" id="KW-0963">Cytoplasm</keyword>
<dbReference type="InterPro" id="IPR001001">
    <property type="entry name" value="DNA_polIII_beta"/>
</dbReference>
<reference evidence="15" key="1">
    <citation type="submission" date="2016-10" db="EMBL/GenBank/DDBJ databases">
        <authorList>
            <person name="Varghese N."/>
            <person name="Submissions S."/>
        </authorList>
    </citation>
    <scope>NUCLEOTIDE SEQUENCE [LARGE SCALE GENOMIC DNA]</scope>
    <source>
        <strain evidence="15">DSM 45421</strain>
    </source>
</reference>
<keyword evidence="15" id="KW-1185">Reference proteome</keyword>
<evidence type="ECO:0000256" key="2">
    <source>
        <dbReference type="ARBA" id="ARBA00010752"/>
    </source>
</evidence>
<evidence type="ECO:0000313" key="14">
    <source>
        <dbReference type="EMBL" id="SDD36506.1"/>
    </source>
</evidence>
<dbReference type="PIRSF" id="PIRSF000804">
    <property type="entry name" value="DNA_pol_III_b"/>
    <property type="match status" value="1"/>
</dbReference>
<keyword evidence="8 10" id="KW-0239">DNA-directed DNA polymerase</keyword>
<evidence type="ECO:0000256" key="3">
    <source>
        <dbReference type="ARBA" id="ARBA00021035"/>
    </source>
</evidence>
<dbReference type="OrthoDB" id="468978at2"/>
<dbReference type="SUPFAM" id="SSF55979">
    <property type="entry name" value="DNA clamp"/>
    <property type="match status" value="3"/>
</dbReference>
<evidence type="ECO:0000259" key="12">
    <source>
        <dbReference type="Pfam" id="PF02767"/>
    </source>
</evidence>
<sequence>MEFRVTREVLADAVAWTARSLPPRPSVPVLAGILLEVDGSQLSVSGFDYEVSARAEVDVQASESGRTLVPGRLLAEITRALPPHPVDVRAEGPRLSITCGNARFSLPTLPAEDYPSLPSMPSSAGVVDSDVFAEAVGQVAVAAGRDDTLPMLTGVRLEIDDDRVTLAATDRYRLAVREFAWRPETPGLSAAVLVPARTLADAARTLTSGPEIVVSLSSGGSGEGILGLSGKDRQTTTRLLDAEFVKYRAIMPTESSANATLPVVQFTDAAKRVALVAERGTPLRCEFTPGQVTLRAGGSDDEGQAEERCDVDFDGDPLTIGFNPTFLLDGLAAVHTGRARMDFTSPLKPAVLSGVEDPATDDADGAQAAADRPGSYRYLIMPVRLPG</sequence>
<evidence type="ECO:0000256" key="4">
    <source>
        <dbReference type="ARBA" id="ARBA00022490"/>
    </source>
</evidence>
<dbReference type="CDD" id="cd00140">
    <property type="entry name" value="beta_clamp"/>
    <property type="match status" value="1"/>
</dbReference>
<dbReference type="EMBL" id="FMZF01000007">
    <property type="protein sequence ID" value="SDD36506.1"/>
    <property type="molecule type" value="Genomic_DNA"/>
</dbReference>
<dbReference type="GO" id="GO:0009360">
    <property type="term" value="C:DNA polymerase III complex"/>
    <property type="evidence" value="ECO:0007669"/>
    <property type="project" value="InterPro"/>
</dbReference>
<dbReference type="Pfam" id="PF00712">
    <property type="entry name" value="DNA_pol3_beta"/>
    <property type="match status" value="1"/>
</dbReference>
<dbReference type="GO" id="GO:0003677">
    <property type="term" value="F:DNA binding"/>
    <property type="evidence" value="ECO:0007669"/>
    <property type="project" value="UniProtKB-UniRule"/>
</dbReference>
<dbReference type="GO" id="GO:0008408">
    <property type="term" value="F:3'-5' exonuclease activity"/>
    <property type="evidence" value="ECO:0007669"/>
    <property type="project" value="InterPro"/>
</dbReference>
<accession>A0A1G6U758</accession>
<gene>
    <name evidence="14" type="ORF">SAMN05660690_4064</name>
</gene>
<keyword evidence="9" id="KW-0238">DNA-binding</keyword>
<proteinExistence type="inferred from homology"/>
<dbReference type="SMART" id="SM00480">
    <property type="entry name" value="POL3Bc"/>
    <property type="match status" value="1"/>
</dbReference>
<comment type="subcellular location">
    <subcellularLocation>
        <location evidence="1 10">Cytoplasm</location>
    </subcellularLocation>
</comment>
<evidence type="ECO:0000256" key="1">
    <source>
        <dbReference type="ARBA" id="ARBA00004496"/>
    </source>
</evidence>
<dbReference type="InterPro" id="IPR022637">
    <property type="entry name" value="DNA_polIII_beta_cen"/>
</dbReference>
<comment type="subunit">
    <text evidence="10">Forms a ring-shaped head-to-tail homodimer around DNA.</text>
</comment>
<evidence type="ECO:0000259" key="13">
    <source>
        <dbReference type="Pfam" id="PF02768"/>
    </source>
</evidence>
<dbReference type="FunFam" id="3.10.150.10:FF:000001">
    <property type="entry name" value="Beta sliding clamp"/>
    <property type="match status" value="1"/>
</dbReference>
<dbReference type="InterPro" id="IPR022634">
    <property type="entry name" value="DNA_polIII_beta_N"/>
</dbReference>
<dbReference type="AlphaFoldDB" id="A0A1G6U758"/>
<evidence type="ECO:0000256" key="7">
    <source>
        <dbReference type="ARBA" id="ARBA00022705"/>
    </source>
</evidence>
<dbReference type="InterPro" id="IPR022635">
    <property type="entry name" value="DNA_polIII_beta_C"/>
</dbReference>
<dbReference type="Pfam" id="PF02767">
    <property type="entry name" value="DNA_pol3_beta_2"/>
    <property type="match status" value="1"/>
</dbReference>
<dbReference type="Pfam" id="PF02768">
    <property type="entry name" value="DNA_pol3_beta_3"/>
    <property type="match status" value="1"/>
</dbReference>
<dbReference type="Proteomes" id="UP000199416">
    <property type="component" value="Unassembled WGS sequence"/>
</dbReference>
<keyword evidence="7 10" id="KW-0235">DNA replication</keyword>
<feature type="domain" description="DNA polymerase III beta sliding clamp C-terminal" evidence="13">
    <location>
        <begin position="249"/>
        <end position="359"/>
    </location>
</feature>